<dbReference type="Gene3D" id="2.60.40.10">
    <property type="entry name" value="Immunoglobulins"/>
    <property type="match status" value="1"/>
</dbReference>
<evidence type="ECO:0000259" key="8">
    <source>
        <dbReference type="Pfam" id="PF00361"/>
    </source>
</evidence>
<feature type="transmembrane region" description="Helical" evidence="7">
    <location>
        <begin position="512"/>
        <end position="531"/>
    </location>
</feature>
<name>A0A4P2Q9B8_SORCE</name>
<feature type="transmembrane region" description="Helical" evidence="7">
    <location>
        <begin position="329"/>
        <end position="346"/>
    </location>
</feature>
<evidence type="ECO:0000256" key="1">
    <source>
        <dbReference type="ARBA" id="ARBA00004127"/>
    </source>
</evidence>
<feature type="transmembrane region" description="Helical" evidence="7">
    <location>
        <begin position="218"/>
        <end position="238"/>
    </location>
</feature>
<dbReference type="OrthoDB" id="9805769at2"/>
<dbReference type="GO" id="GO:0015990">
    <property type="term" value="P:electron transport coupled proton transport"/>
    <property type="evidence" value="ECO:0007669"/>
    <property type="project" value="TreeGrafter"/>
</dbReference>
<dbReference type="GO" id="GO:0003954">
    <property type="term" value="F:NADH dehydrogenase activity"/>
    <property type="evidence" value="ECO:0007669"/>
    <property type="project" value="TreeGrafter"/>
</dbReference>
<dbReference type="InterPro" id="IPR010227">
    <property type="entry name" value="NADH_Q_OxRdtase_chainM/4"/>
</dbReference>
<evidence type="ECO:0000256" key="7">
    <source>
        <dbReference type="SAM" id="Phobius"/>
    </source>
</evidence>
<keyword evidence="4 7" id="KW-1133">Transmembrane helix</keyword>
<dbReference type="GO" id="GO:0016020">
    <property type="term" value="C:membrane"/>
    <property type="evidence" value="ECO:0007669"/>
    <property type="project" value="UniProtKB-SubCell"/>
</dbReference>
<feature type="transmembrane region" description="Helical" evidence="7">
    <location>
        <begin position="188"/>
        <end position="206"/>
    </location>
</feature>
<dbReference type="PANTHER" id="PTHR43507:SF1">
    <property type="entry name" value="NADH-UBIQUINONE OXIDOREDUCTASE CHAIN 4"/>
    <property type="match status" value="1"/>
</dbReference>
<dbReference type="Pfam" id="PF00361">
    <property type="entry name" value="Proton_antipo_M"/>
    <property type="match status" value="1"/>
</dbReference>
<dbReference type="GO" id="GO:0012505">
    <property type="term" value="C:endomembrane system"/>
    <property type="evidence" value="ECO:0007669"/>
    <property type="project" value="UniProtKB-SubCell"/>
</dbReference>
<comment type="subcellular location">
    <subcellularLocation>
        <location evidence="1">Endomembrane system</location>
        <topology evidence="1">Multi-pass membrane protein</topology>
    </subcellularLocation>
    <subcellularLocation>
        <location evidence="6">Membrane</location>
        <topology evidence="6">Multi-pass membrane protein</topology>
    </subcellularLocation>
</comment>
<feature type="transmembrane region" description="Helical" evidence="7">
    <location>
        <begin position="452"/>
        <end position="470"/>
    </location>
</feature>
<evidence type="ECO:0000313" key="10">
    <source>
        <dbReference type="Proteomes" id="UP000295781"/>
    </source>
</evidence>
<evidence type="ECO:0000256" key="3">
    <source>
        <dbReference type="ARBA" id="ARBA00022692"/>
    </source>
</evidence>
<dbReference type="PRINTS" id="PR01437">
    <property type="entry name" value="NUOXDRDTASE4"/>
</dbReference>
<dbReference type="GO" id="GO:0008137">
    <property type="term" value="F:NADH dehydrogenase (ubiquinone) activity"/>
    <property type="evidence" value="ECO:0007669"/>
    <property type="project" value="InterPro"/>
</dbReference>
<dbReference type="InterPro" id="IPR013783">
    <property type="entry name" value="Ig-like_fold"/>
</dbReference>
<accession>A0A4P2Q9B8</accession>
<dbReference type="Proteomes" id="UP000295781">
    <property type="component" value="Chromosome"/>
</dbReference>
<feature type="transmembrane region" description="Helical" evidence="7">
    <location>
        <begin position="581"/>
        <end position="604"/>
    </location>
</feature>
<feature type="transmembrane region" description="Helical" evidence="7">
    <location>
        <begin position="412"/>
        <end position="431"/>
    </location>
</feature>
<organism evidence="9 10">
    <name type="scientific">Sorangium cellulosum</name>
    <name type="common">Polyangium cellulosum</name>
    <dbReference type="NCBI Taxonomy" id="56"/>
    <lineage>
        <taxon>Bacteria</taxon>
        <taxon>Pseudomonadati</taxon>
        <taxon>Myxococcota</taxon>
        <taxon>Polyangia</taxon>
        <taxon>Polyangiales</taxon>
        <taxon>Polyangiaceae</taxon>
        <taxon>Sorangium</taxon>
    </lineage>
</organism>
<dbReference type="InterPro" id="IPR001750">
    <property type="entry name" value="ND/Mrp_TM"/>
</dbReference>
<gene>
    <name evidence="9" type="ORF">SOCEGT47_067750</name>
</gene>
<evidence type="ECO:0000256" key="6">
    <source>
        <dbReference type="RuleBase" id="RU000320"/>
    </source>
</evidence>
<dbReference type="PANTHER" id="PTHR43507">
    <property type="entry name" value="NADH-UBIQUINONE OXIDOREDUCTASE CHAIN 4"/>
    <property type="match status" value="1"/>
</dbReference>
<dbReference type="AlphaFoldDB" id="A0A4P2Q9B8"/>
<feature type="transmembrane region" description="Helical" evidence="7">
    <location>
        <begin position="482"/>
        <end position="505"/>
    </location>
</feature>
<evidence type="ECO:0000256" key="2">
    <source>
        <dbReference type="ARBA" id="ARBA00009025"/>
    </source>
</evidence>
<feature type="transmembrane region" description="Helical" evidence="7">
    <location>
        <begin position="543"/>
        <end position="561"/>
    </location>
</feature>
<evidence type="ECO:0000256" key="5">
    <source>
        <dbReference type="ARBA" id="ARBA00023136"/>
    </source>
</evidence>
<comment type="similarity">
    <text evidence="2">Belongs to the complex I subunit 4 family.</text>
</comment>
<feature type="domain" description="NADH:quinone oxidoreductase/Mrp antiporter transmembrane" evidence="8">
    <location>
        <begin position="322"/>
        <end position="625"/>
    </location>
</feature>
<dbReference type="InterPro" id="IPR003918">
    <property type="entry name" value="NADH_UbQ_OxRdtase"/>
</dbReference>
<dbReference type="GO" id="GO:0048039">
    <property type="term" value="F:ubiquinone binding"/>
    <property type="evidence" value="ECO:0007669"/>
    <property type="project" value="TreeGrafter"/>
</dbReference>
<evidence type="ECO:0000313" key="9">
    <source>
        <dbReference type="EMBL" id="AUX26214.1"/>
    </source>
</evidence>
<feature type="transmembrane region" description="Helical" evidence="7">
    <location>
        <begin position="671"/>
        <end position="688"/>
    </location>
</feature>
<dbReference type="EMBL" id="CP012670">
    <property type="protein sequence ID" value="AUX26214.1"/>
    <property type="molecule type" value="Genomic_DNA"/>
</dbReference>
<feature type="transmembrane region" description="Helical" evidence="7">
    <location>
        <begin position="269"/>
        <end position="294"/>
    </location>
</feature>
<protein>
    <recommendedName>
        <fullName evidence="8">NADH:quinone oxidoreductase/Mrp antiporter transmembrane domain-containing protein</fullName>
    </recommendedName>
</protein>
<keyword evidence="5 7" id="KW-0472">Membrane</keyword>
<dbReference type="GO" id="GO:0042773">
    <property type="term" value="P:ATP synthesis coupled electron transport"/>
    <property type="evidence" value="ECO:0007669"/>
    <property type="project" value="InterPro"/>
</dbReference>
<proteinExistence type="inferred from homology"/>
<sequence length="749" mass="81008">MSNLFNMGRGFALASPAGSTSMKLLISLLAALSVVLGVALPALAQPLEETRARAPRGQIALRAEPPGAPVELTARGPDHAGSFTIENVGDGPLRVTRVVVRTSAEDPRLPPGVSAEIEGGGAAAVIPPGERRKVEVRWRTAGARARELYGHVVVESDAVAEGAAEPGRALAMGIHAERGRGLGFIGDHILSILTFLPLLGVVAVFLAHLLRYQDDRKLRLLTVVLMGVNLVLAGWLYATFDRGFTRADGNDGYQFIEHGVWIRSLSVEYFVGVDGVSISMVLLTALISFVGALASYSIHDQLKGYFAMYNLLVTGMYGVFIALDLFLFFVFWEVMLLPMYFLIGIWGGPRREYAAIKFFLYTLAGSVFMLLAFIWFYLNAGDAYLVDGQATQRIFSIPELSRVAWVAQGMEILGVSAVKVVWIWLFIAFAIKIPMFPFHTWLPDAHVEAPTAISVILAGVLLKMGTYGILRINFTLLPEATQWAAPAMAAFGVINILYGAFCAMAQSDLKKLVAYSSVSHMGFTLLALGAMTPQGIQAALVQMFNHGLITGMLFTLVGVIYDRVHTRDIDKFGGLASEMPLYTAFVGLAFMASLGLPGLSGFWGEAMTFIGAFARYRALTILAAVGVIVTAAYHLWALQRMFLGKFRESWRTSKYLEPFGGRFPEIRGREIASIAPLAALVVVLGFWPRPLLSLSDRGALEMHRLVDRPGQFQIAAAPRARGAGEAASALLDVTPGGAAASQVVLASTR</sequence>
<evidence type="ECO:0000256" key="4">
    <source>
        <dbReference type="ARBA" id="ARBA00022989"/>
    </source>
</evidence>
<feature type="transmembrane region" description="Helical" evidence="7">
    <location>
        <begin position="306"/>
        <end position="323"/>
    </location>
</feature>
<dbReference type="RefSeq" id="WP_129353666.1">
    <property type="nucleotide sequence ID" value="NZ_CP012670.1"/>
</dbReference>
<feature type="transmembrane region" description="Helical" evidence="7">
    <location>
        <begin position="616"/>
        <end position="638"/>
    </location>
</feature>
<reference evidence="9 10" key="1">
    <citation type="submission" date="2015-09" db="EMBL/GenBank/DDBJ databases">
        <title>Sorangium comparison.</title>
        <authorList>
            <person name="Zaburannyi N."/>
            <person name="Bunk B."/>
            <person name="Overmann J."/>
            <person name="Mueller R."/>
        </authorList>
    </citation>
    <scope>NUCLEOTIDE SEQUENCE [LARGE SCALE GENOMIC DNA]</scope>
    <source>
        <strain evidence="9 10">So ceGT47</strain>
    </source>
</reference>
<keyword evidence="3 6" id="KW-0812">Transmembrane</keyword>
<feature type="transmembrane region" description="Helical" evidence="7">
    <location>
        <begin position="358"/>
        <end position="378"/>
    </location>
</feature>
<dbReference type="NCBIfam" id="TIGR01972">
    <property type="entry name" value="NDH_I_M"/>
    <property type="match status" value="1"/>
</dbReference>